<dbReference type="Gene3D" id="3.30.1150.10">
    <property type="match status" value="1"/>
</dbReference>
<keyword evidence="2" id="KW-1185">Reference proteome</keyword>
<evidence type="ECO:0000313" key="2">
    <source>
        <dbReference type="Proteomes" id="UP000552864"/>
    </source>
</evidence>
<name>A0A847STE5_9BACT</name>
<proteinExistence type="predicted"/>
<dbReference type="Proteomes" id="UP000552864">
    <property type="component" value="Unassembled WGS sequence"/>
</dbReference>
<organism evidence="1 2">
    <name type="scientific">Chitinophaga eiseniae</name>
    <dbReference type="NCBI Taxonomy" id="634771"/>
    <lineage>
        <taxon>Bacteria</taxon>
        <taxon>Pseudomonadati</taxon>
        <taxon>Bacteroidota</taxon>
        <taxon>Chitinophagia</taxon>
        <taxon>Chitinophagales</taxon>
        <taxon>Chitinophagaceae</taxon>
        <taxon>Chitinophaga</taxon>
    </lineage>
</organism>
<dbReference type="EMBL" id="JABAHZ010000009">
    <property type="protein sequence ID" value="NLR82447.1"/>
    <property type="molecule type" value="Genomic_DNA"/>
</dbReference>
<sequence>MNVFTQVDHMPEYPGGKAALAKFLVKNFRYPEQEQFQATFFCRFVIDTTGKVIAAGILNKSLAEWSPAERALVNAVTKMPKWKPGSCAGKVVPVLFVLPLRL</sequence>
<accession>A0A847STE5</accession>
<evidence type="ECO:0008006" key="3">
    <source>
        <dbReference type="Google" id="ProtNLM"/>
    </source>
</evidence>
<gene>
    <name evidence="1" type="ORF">HGH91_27770</name>
</gene>
<dbReference type="RefSeq" id="WP_168742509.1">
    <property type="nucleotide sequence ID" value="NZ_JABAHZ010000009.1"/>
</dbReference>
<reference evidence="1 2" key="1">
    <citation type="submission" date="2020-04" db="EMBL/GenBank/DDBJ databases">
        <authorList>
            <person name="Yin C."/>
        </authorList>
    </citation>
    <scope>NUCLEOTIDE SEQUENCE [LARGE SCALE GENOMIC DNA]</scope>
    <source>
        <strain evidence="1 2">Ak56</strain>
    </source>
</reference>
<dbReference type="SUPFAM" id="SSF74653">
    <property type="entry name" value="TolA/TonB C-terminal domain"/>
    <property type="match status" value="1"/>
</dbReference>
<evidence type="ECO:0000313" key="1">
    <source>
        <dbReference type="EMBL" id="NLR82447.1"/>
    </source>
</evidence>
<dbReference type="AlphaFoldDB" id="A0A847STE5"/>
<comment type="caution">
    <text evidence="1">The sequence shown here is derived from an EMBL/GenBank/DDBJ whole genome shotgun (WGS) entry which is preliminary data.</text>
</comment>
<protein>
    <recommendedName>
        <fullName evidence="3">TonB protein C-terminal</fullName>
    </recommendedName>
</protein>